<dbReference type="CDD" id="cd00796">
    <property type="entry name" value="INT_Rci_Hp1_C"/>
    <property type="match status" value="1"/>
</dbReference>
<evidence type="ECO:0000256" key="5">
    <source>
        <dbReference type="PROSITE-ProRule" id="PRU01248"/>
    </source>
</evidence>
<dbReference type="AlphaFoldDB" id="A0A840VKH2"/>
<dbReference type="InterPro" id="IPR002104">
    <property type="entry name" value="Integrase_catalytic"/>
</dbReference>
<dbReference type="PANTHER" id="PTHR30629:SF2">
    <property type="entry name" value="PROPHAGE INTEGRASE INTS-RELATED"/>
    <property type="match status" value="1"/>
</dbReference>
<protein>
    <submittedName>
        <fullName evidence="8">Integrase</fullName>
    </submittedName>
</protein>
<dbReference type="SUPFAM" id="SSF56349">
    <property type="entry name" value="DNA breaking-rejoining enzymes"/>
    <property type="match status" value="1"/>
</dbReference>
<dbReference type="InterPro" id="IPR050808">
    <property type="entry name" value="Phage_Integrase"/>
</dbReference>
<feature type="domain" description="Tyr recombinase" evidence="6">
    <location>
        <begin position="202"/>
        <end position="382"/>
    </location>
</feature>
<dbReference type="GO" id="GO:0003677">
    <property type="term" value="F:DNA binding"/>
    <property type="evidence" value="ECO:0007669"/>
    <property type="project" value="UniProtKB-UniRule"/>
</dbReference>
<accession>A0A840VKH2</accession>
<evidence type="ECO:0000256" key="4">
    <source>
        <dbReference type="ARBA" id="ARBA00023172"/>
    </source>
</evidence>
<keyword evidence="2" id="KW-0229">DNA integration</keyword>
<dbReference type="EMBL" id="JACHFJ010000001">
    <property type="protein sequence ID" value="MBB5372000.1"/>
    <property type="molecule type" value="Genomic_DNA"/>
</dbReference>
<dbReference type="InterPro" id="IPR013762">
    <property type="entry name" value="Integrase-like_cat_sf"/>
</dbReference>
<dbReference type="InterPro" id="IPR038488">
    <property type="entry name" value="Integrase_DNA-bd_sf"/>
</dbReference>
<dbReference type="Pfam" id="PF24624">
    <property type="entry name" value="Int_N"/>
    <property type="match status" value="1"/>
</dbReference>
<dbReference type="GO" id="GO:0015074">
    <property type="term" value="P:DNA integration"/>
    <property type="evidence" value="ECO:0007669"/>
    <property type="project" value="UniProtKB-KW"/>
</dbReference>
<dbReference type="RefSeq" id="WP_183265002.1">
    <property type="nucleotide sequence ID" value="NZ_JACHFJ010000001.1"/>
</dbReference>
<keyword evidence="9" id="KW-1185">Reference proteome</keyword>
<dbReference type="Pfam" id="PF13356">
    <property type="entry name" value="Arm-DNA-bind_3"/>
    <property type="match status" value="1"/>
</dbReference>
<evidence type="ECO:0000259" key="6">
    <source>
        <dbReference type="PROSITE" id="PS51898"/>
    </source>
</evidence>
<name>A0A840VKH2_9PROT</name>
<dbReference type="Proteomes" id="UP000553706">
    <property type="component" value="Unassembled WGS sequence"/>
</dbReference>
<dbReference type="InterPro" id="IPR011010">
    <property type="entry name" value="DNA_brk_join_enz"/>
</dbReference>
<dbReference type="PANTHER" id="PTHR30629">
    <property type="entry name" value="PROPHAGE INTEGRASE"/>
    <property type="match status" value="1"/>
</dbReference>
<dbReference type="Gene3D" id="1.10.150.130">
    <property type="match status" value="1"/>
</dbReference>
<dbReference type="Gene3D" id="1.10.443.10">
    <property type="entry name" value="Intergrase catalytic core"/>
    <property type="match status" value="1"/>
</dbReference>
<dbReference type="Gene3D" id="3.30.160.390">
    <property type="entry name" value="Integrase, DNA-binding domain"/>
    <property type="match status" value="1"/>
</dbReference>
<dbReference type="InterPro" id="IPR010998">
    <property type="entry name" value="Integrase_recombinase_N"/>
</dbReference>
<evidence type="ECO:0000256" key="1">
    <source>
        <dbReference type="ARBA" id="ARBA00008857"/>
    </source>
</evidence>
<proteinExistence type="inferred from homology"/>
<keyword evidence="4" id="KW-0233">DNA recombination</keyword>
<evidence type="ECO:0000313" key="9">
    <source>
        <dbReference type="Proteomes" id="UP000553706"/>
    </source>
</evidence>
<dbReference type="GO" id="GO:0006310">
    <property type="term" value="P:DNA recombination"/>
    <property type="evidence" value="ECO:0007669"/>
    <property type="project" value="UniProtKB-KW"/>
</dbReference>
<comment type="caution">
    <text evidence="8">The sequence shown here is derived from an EMBL/GenBank/DDBJ whole genome shotgun (WGS) entry which is preliminary data.</text>
</comment>
<evidence type="ECO:0000256" key="2">
    <source>
        <dbReference type="ARBA" id="ARBA00022908"/>
    </source>
</evidence>
<dbReference type="InterPro" id="IPR025166">
    <property type="entry name" value="Integrase_DNA_bind_dom"/>
</dbReference>
<evidence type="ECO:0000313" key="8">
    <source>
        <dbReference type="EMBL" id="MBB5372000.1"/>
    </source>
</evidence>
<dbReference type="Pfam" id="PF00589">
    <property type="entry name" value="Phage_integrase"/>
    <property type="match status" value="1"/>
</dbReference>
<organism evidence="8 9">
    <name type="scientific">Acidocella aromatica</name>
    <dbReference type="NCBI Taxonomy" id="1303579"/>
    <lineage>
        <taxon>Bacteria</taxon>
        <taxon>Pseudomonadati</taxon>
        <taxon>Pseudomonadota</taxon>
        <taxon>Alphaproteobacteria</taxon>
        <taxon>Acetobacterales</taxon>
        <taxon>Acidocellaceae</taxon>
        <taxon>Acidocella</taxon>
    </lineage>
</organism>
<evidence type="ECO:0000259" key="7">
    <source>
        <dbReference type="PROSITE" id="PS51900"/>
    </source>
</evidence>
<dbReference type="InterPro" id="IPR057084">
    <property type="entry name" value="Int_N"/>
</dbReference>
<sequence>MTASTITRTLMQKLPPLPTGAAKHRIFDDRLAGFIAEQRASGVTFYFRYADARGRRHEIRLGRLGDVTVDQARRRAETLRAEVSLGGDPAAEKAKRRAVPTVEEFARERYLPHARERLRSAYNVEVYLRLRILPALGKKVLDEVTPQDVAELRRKLVAEGLANATVNRHLAYVRALFNAAIRWGLLQGRNPAGSPGMLPEQHRDRYLSPVETQALFRALDADPDETAASALMLLAVTGARRGEALQAKWEDVDLERGLLTVPPSRSKSGRVRHIPLSALATAILQRQLAKRQLHPDNPHVFPSSRRAGSPVEGVRGAWRRAKKAAGLADDLRIHDLRHSFASALANSGVPLNEIGRVLGHSQLSTTLRYAHHAPQRLIDTATVAARAWNLLPEPEAAQADVQDAA</sequence>
<gene>
    <name evidence="8" type="ORF">HNP71_000224</name>
</gene>
<dbReference type="PROSITE" id="PS51898">
    <property type="entry name" value="TYR_RECOMBINASE"/>
    <property type="match status" value="1"/>
</dbReference>
<evidence type="ECO:0000256" key="3">
    <source>
        <dbReference type="ARBA" id="ARBA00023125"/>
    </source>
</evidence>
<keyword evidence="3 5" id="KW-0238">DNA-binding</keyword>
<feature type="domain" description="Core-binding (CB)" evidence="7">
    <location>
        <begin position="101"/>
        <end position="181"/>
    </location>
</feature>
<dbReference type="InterPro" id="IPR044068">
    <property type="entry name" value="CB"/>
</dbReference>
<reference evidence="8 9" key="1">
    <citation type="submission" date="2020-08" db="EMBL/GenBank/DDBJ databases">
        <title>Genomic Encyclopedia of Type Strains, Phase IV (KMG-IV): sequencing the most valuable type-strain genomes for metagenomic binning, comparative biology and taxonomic classification.</title>
        <authorList>
            <person name="Goeker M."/>
        </authorList>
    </citation>
    <scope>NUCLEOTIDE SEQUENCE [LARGE SCALE GENOMIC DNA]</scope>
    <source>
        <strain evidence="8 9">DSM 27026</strain>
    </source>
</reference>
<comment type="similarity">
    <text evidence="1">Belongs to the 'phage' integrase family.</text>
</comment>
<dbReference type="PROSITE" id="PS51900">
    <property type="entry name" value="CB"/>
    <property type="match status" value="1"/>
</dbReference>